<evidence type="ECO:0000313" key="2">
    <source>
        <dbReference type="EMBL" id="KAA0195116.1"/>
    </source>
</evidence>
<feature type="chain" id="PRO_5034535083" evidence="1">
    <location>
        <begin position="18"/>
        <end position="50"/>
    </location>
</feature>
<evidence type="ECO:0000256" key="1">
    <source>
        <dbReference type="SAM" id="SignalP"/>
    </source>
</evidence>
<dbReference type="EMBL" id="LUCM01003921">
    <property type="protein sequence ID" value="KAA0195116.1"/>
    <property type="molecule type" value="Genomic_DNA"/>
</dbReference>
<keyword evidence="1" id="KW-0732">Signal</keyword>
<name>A0A8E0RZR0_9TREM</name>
<comment type="caution">
    <text evidence="2">The sequence shown here is derived from an EMBL/GenBank/DDBJ whole genome shotgun (WGS) entry which is preliminary data.</text>
</comment>
<reference evidence="2" key="1">
    <citation type="submission" date="2019-05" db="EMBL/GenBank/DDBJ databases">
        <title>Annotation for the trematode Fasciolopsis buski.</title>
        <authorList>
            <person name="Choi Y.-J."/>
        </authorList>
    </citation>
    <scope>NUCLEOTIDE SEQUENCE</scope>
    <source>
        <strain evidence="2">HT</strain>
        <tissue evidence="2">Whole worm</tissue>
    </source>
</reference>
<feature type="signal peptide" evidence="1">
    <location>
        <begin position="1"/>
        <end position="17"/>
    </location>
</feature>
<proteinExistence type="predicted"/>
<accession>A0A8E0RZR0</accession>
<dbReference type="Proteomes" id="UP000728185">
    <property type="component" value="Unassembled WGS sequence"/>
</dbReference>
<feature type="non-terminal residue" evidence="2">
    <location>
        <position position="50"/>
    </location>
</feature>
<evidence type="ECO:0000313" key="3">
    <source>
        <dbReference type="Proteomes" id="UP000728185"/>
    </source>
</evidence>
<keyword evidence="3" id="KW-1185">Reference proteome</keyword>
<protein>
    <submittedName>
        <fullName evidence="2">Uncharacterized protein</fullName>
    </submittedName>
</protein>
<dbReference type="AlphaFoldDB" id="A0A8E0RZR0"/>
<sequence>MFLVGCLLLWSESMVESHVAEQMENLFEYNGLSNKLHAKRILLSALLGYT</sequence>
<organism evidence="2 3">
    <name type="scientific">Fasciolopsis buskii</name>
    <dbReference type="NCBI Taxonomy" id="27845"/>
    <lineage>
        <taxon>Eukaryota</taxon>
        <taxon>Metazoa</taxon>
        <taxon>Spiralia</taxon>
        <taxon>Lophotrochozoa</taxon>
        <taxon>Platyhelminthes</taxon>
        <taxon>Trematoda</taxon>
        <taxon>Digenea</taxon>
        <taxon>Plagiorchiida</taxon>
        <taxon>Echinostomata</taxon>
        <taxon>Echinostomatoidea</taxon>
        <taxon>Fasciolidae</taxon>
        <taxon>Fasciolopsis</taxon>
    </lineage>
</organism>
<gene>
    <name evidence="2" type="ORF">FBUS_01616</name>
</gene>